<dbReference type="InParanoid" id="A0A4R5DGW7"/>
<dbReference type="PANTHER" id="PTHR30514:SF1">
    <property type="entry name" value="HTH-TYPE TRANSCRIPTIONAL REGULATOR HEXR-RELATED"/>
    <property type="match status" value="1"/>
</dbReference>
<keyword evidence="3" id="KW-0804">Transcription</keyword>
<dbReference type="GO" id="GO:0097367">
    <property type="term" value="F:carbohydrate derivative binding"/>
    <property type="evidence" value="ECO:0007669"/>
    <property type="project" value="InterPro"/>
</dbReference>
<evidence type="ECO:0000256" key="3">
    <source>
        <dbReference type="ARBA" id="ARBA00023163"/>
    </source>
</evidence>
<dbReference type="RefSeq" id="WP_131895384.1">
    <property type="nucleotide sequence ID" value="NZ_SMKZ01000017.1"/>
</dbReference>
<dbReference type="Pfam" id="PF01418">
    <property type="entry name" value="HTH_6"/>
    <property type="match status" value="1"/>
</dbReference>
<proteinExistence type="predicted"/>
<dbReference type="SUPFAM" id="SSF46689">
    <property type="entry name" value="Homeodomain-like"/>
    <property type="match status" value="1"/>
</dbReference>
<accession>A0A4R5DGW7</accession>
<dbReference type="Pfam" id="PF01380">
    <property type="entry name" value="SIS"/>
    <property type="match status" value="1"/>
</dbReference>
<dbReference type="PROSITE" id="PS51071">
    <property type="entry name" value="HTH_RPIR"/>
    <property type="match status" value="1"/>
</dbReference>
<evidence type="ECO:0000313" key="8">
    <source>
        <dbReference type="Proteomes" id="UP000294739"/>
    </source>
</evidence>
<dbReference type="SUPFAM" id="SSF53697">
    <property type="entry name" value="SIS domain"/>
    <property type="match status" value="1"/>
</dbReference>
<dbReference type="PANTHER" id="PTHR30514">
    <property type="entry name" value="GLUCOKINASE"/>
    <property type="match status" value="1"/>
</dbReference>
<dbReference type="AlphaFoldDB" id="A0A4R5DGW7"/>
<dbReference type="CDD" id="cd05013">
    <property type="entry name" value="SIS_RpiR"/>
    <property type="match status" value="1"/>
</dbReference>
<evidence type="ECO:0000256" key="1">
    <source>
        <dbReference type="ARBA" id="ARBA00023015"/>
    </source>
</evidence>
<dbReference type="InterPro" id="IPR036388">
    <property type="entry name" value="WH-like_DNA-bd_sf"/>
</dbReference>
<dbReference type="GO" id="GO:0003700">
    <property type="term" value="F:DNA-binding transcription factor activity"/>
    <property type="evidence" value="ECO:0007669"/>
    <property type="project" value="InterPro"/>
</dbReference>
<comment type="caution">
    <text evidence="7">The sequence shown here is derived from an EMBL/GenBank/DDBJ whole genome shotgun (WGS) entry which is preliminary data.</text>
</comment>
<dbReference type="InterPro" id="IPR035472">
    <property type="entry name" value="RpiR-like_SIS"/>
</dbReference>
<evidence type="ECO:0000259" key="5">
    <source>
        <dbReference type="PROSITE" id="PS51071"/>
    </source>
</evidence>
<sequence>MSEQERASHSSGETGEPGTDSIEVRIRAMLPALTPAERRVGEQILADPTGAGRSTITELAGQCQTSLTTVTRFCRALGLTGYPELRLALATDAGWARSRSWIQGTEISPDDPAERVLAVLVEADGRALEETASQLDTVALGKAVTTMGEARSIDIYAVSGSGALGLDLRLRLHHIGVACNLWSDVHDSLASAALLTRADVALGISHSGETREVIEPLGLARQHGATTIAITNFPRSPIAEVADVLLTTAARETTFRSGGLSARHAQMLVIDCIYIGIAQRTHVASENAVAETRNAVRGHRLSASTPATRHAGNEG</sequence>
<evidence type="ECO:0000313" key="7">
    <source>
        <dbReference type="EMBL" id="TDE09693.1"/>
    </source>
</evidence>
<dbReference type="InterPro" id="IPR000281">
    <property type="entry name" value="HTH_RpiR"/>
</dbReference>
<dbReference type="Gene3D" id="1.10.10.10">
    <property type="entry name" value="Winged helix-like DNA-binding domain superfamily/Winged helix DNA-binding domain"/>
    <property type="match status" value="1"/>
</dbReference>
<dbReference type="EMBL" id="SMKZ01000017">
    <property type="protein sequence ID" value="TDE09693.1"/>
    <property type="molecule type" value="Genomic_DNA"/>
</dbReference>
<evidence type="ECO:0000259" key="6">
    <source>
        <dbReference type="PROSITE" id="PS51464"/>
    </source>
</evidence>
<organism evidence="7 8">
    <name type="scientific">Jiangella asiatica</name>
    <dbReference type="NCBI Taxonomy" id="2530372"/>
    <lineage>
        <taxon>Bacteria</taxon>
        <taxon>Bacillati</taxon>
        <taxon>Actinomycetota</taxon>
        <taxon>Actinomycetes</taxon>
        <taxon>Jiangellales</taxon>
        <taxon>Jiangellaceae</taxon>
        <taxon>Jiangella</taxon>
    </lineage>
</organism>
<reference evidence="7 8" key="1">
    <citation type="submission" date="2019-03" db="EMBL/GenBank/DDBJ databases">
        <title>Draft genome sequences of novel Actinobacteria.</title>
        <authorList>
            <person name="Sahin N."/>
            <person name="Ay H."/>
            <person name="Saygin H."/>
        </authorList>
    </citation>
    <scope>NUCLEOTIDE SEQUENCE [LARGE SCALE GENOMIC DNA]</scope>
    <source>
        <strain evidence="7 8">5K138</strain>
    </source>
</reference>
<dbReference type="InterPro" id="IPR046348">
    <property type="entry name" value="SIS_dom_sf"/>
</dbReference>
<gene>
    <name evidence="7" type="ORF">E1269_13790</name>
</gene>
<dbReference type="OrthoDB" id="370421at2"/>
<dbReference type="Proteomes" id="UP000294739">
    <property type="component" value="Unassembled WGS sequence"/>
</dbReference>
<dbReference type="PROSITE" id="PS51464">
    <property type="entry name" value="SIS"/>
    <property type="match status" value="1"/>
</dbReference>
<dbReference type="GO" id="GO:1901135">
    <property type="term" value="P:carbohydrate derivative metabolic process"/>
    <property type="evidence" value="ECO:0007669"/>
    <property type="project" value="InterPro"/>
</dbReference>
<keyword evidence="2" id="KW-0238">DNA-binding</keyword>
<feature type="domain" description="HTH rpiR-type" evidence="5">
    <location>
        <begin position="20"/>
        <end position="96"/>
    </location>
</feature>
<name>A0A4R5DGW7_9ACTN</name>
<evidence type="ECO:0000256" key="4">
    <source>
        <dbReference type="SAM" id="MobiDB-lite"/>
    </source>
</evidence>
<keyword evidence="1" id="KW-0805">Transcription regulation</keyword>
<dbReference type="InterPro" id="IPR009057">
    <property type="entry name" value="Homeodomain-like_sf"/>
</dbReference>
<dbReference type="InterPro" id="IPR001347">
    <property type="entry name" value="SIS_dom"/>
</dbReference>
<dbReference type="GO" id="GO:0003677">
    <property type="term" value="F:DNA binding"/>
    <property type="evidence" value="ECO:0007669"/>
    <property type="project" value="UniProtKB-KW"/>
</dbReference>
<dbReference type="InterPro" id="IPR047640">
    <property type="entry name" value="RpiR-like"/>
</dbReference>
<feature type="domain" description="SIS" evidence="6">
    <location>
        <begin position="143"/>
        <end position="283"/>
    </location>
</feature>
<keyword evidence="8" id="KW-1185">Reference proteome</keyword>
<protein>
    <submittedName>
        <fullName evidence="7">MurR/RpiR family transcriptional regulator</fullName>
    </submittedName>
</protein>
<feature type="region of interest" description="Disordered" evidence="4">
    <location>
        <begin position="1"/>
        <end position="21"/>
    </location>
</feature>
<evidence type="ECO:0000256" key="2">
    <source>
        <dbReference type="ARBA" id="ARBA00023125"/>
    </source>
</evidence>
<dbReference type="Gene3D" id="3.40.50.10490">
    <property type="entry name" value="Glucose-6-phosphate isomerase like protein, domain 1"/>
    <property type="match status" value="1"/>
</dbReference>